<dbReference type="EMBL" id="LFYR01000723">
    <property type="protein sequence ID" value="KMZ70627.1"/>
    <property type="molecule type" value="Genomic_DNA"/>
</dbReference>
<accession>A0A0K9PQZ8</accession>
<organism evidence="1 2">
    <name type="scientific">Zostera marina</name>
    <name type="common">Eelgrass</name>
    <dbReference type="NCBI Taxonomy" id="29655"/>
    <lineage>
        <taxon>Eukaryota</taxon>
        <taxon>Viridiplantae</taxon>
        <taxon>Streptophyta</taxon>
        <taxon>Embryophyta</taxon>
        <taxon>Tracheophyta</taxon>
        <taxon>Spermatophyta</taxon>
        <taxon>Magnoliopsida</taxon>
        <taxon>Liliopsida</taxon>
        <taxon>Zosteraceae</taxon>
        <taxon>Zostera</taxon>
    </lineage>
</organism>
<protein>
    <submittedName>
        <fullName evidence="1">Uncharacterized protein</fullName>
    </submittedName>
</protein>
<evidence type="ECO:0000313" key="2">
    <source>
        <dbReference type="Proteomes" id="UP000036987"/>
    </source>
</evidence>
<dbReference type="OrthoDB" id="422637at2759"/>
<gene>
    <name evidence="1" type="ORF">ZOSMA_1983G00010</name>
</gene>
<proteinExistence type="predicted"/>
<reference evidence="2" key="1">
    <citation type="journal article" date="2016" name="Nature">
        <title>The genome of the seagrass Zostera marina reveals angiosperm adaptation to the sea.</title>
        <authorList>
            <person name="Olsen J.L."/>
            <person name="Rouze P."/>
            <person name="Verhelst B."/>
            <person name="Lin Y.-C."/>
            <person name="Bayer T."/>
            <person name="Collen J."/>
            <person name="Dattolo E."/>
            <person name="De Paoli E."/>
            <person name="Dittami S."/>
            <person name="Maumus F."/>
            <person name="Michel G."/>
            <person name="Kersting A."/>
            <person name="Lauritano C."/>
            <person name="Lohaus R."/>
            <person name="Toepel M."/>
            <person name="Tonon T."/>
            <person name="Vanneste K."/>
            <person name="Amirebrahimi M."/>
            <person name="Brakel J."/>
            <person name="Bostroem C."/>
            <person name="Chovatia M."/>
            <person name="Grimwood J."/>
            <person name="Jenkins J.W."/>
            <person name="Jueterbock A."/>
            <person name="Mraz A."/>
            <person name="Stam W.T."/>
            <person name="Tice H."/>
            <person name="Bornberg-Bauer E."/>
            <person name="Green P.J."/>
            <person name="Pearson G.A."/>
            <person name="Procaccini G."/>
            <person name="Duarte C.M."/>
            <person name="Schmutz J."/>
            <person name="Reusch T.B.H."/>
            <person name="Van de Peer Y."/>
        </authorList>
    </citation>
    <scope>NUCLEOTIDE SEQUENCE [LARGE SCALE GENOMIC DNA]</scope>
    <source>
        <strain evidence="2">cv. Finnish</strain>
    </source>
</reference>
<dbReference type="Proteomes" id="UP000036987">
    <property type="component" value="Unassembled WGS sequence"/>
</dbReference>
<name>A0A0K9PQZ8_ZOSMR</name>
<dbReference type="PANTHER" id="PTHR13366:SF0">
    <property type="entry name" value="HEAT REPEAT-CONTAINING PROTEIN 6"/>
    <property type="match status" value="1"/>
</dbReference>
<comment type="caution">
    <text evidence="1">The sequence shown here is derived from an EMBL/GenBank/DDBJ whole genome shotgun (WGS) entry which is preliminary data.</text>
</comment>
<keyword evidence="2" id="KW-1185">Reference proteome</keyword>
<dbReference type="AlphaFoldDB" id="A0A0K9PQZ8"/>
<evidence type="ECO:0000313" key="1">
    <source>
        <dbReference type="EMBL" id="KMZ70627.1"/>
    </source>
</evidence>
<dbReference type="PANTHER" id="PTHR13366">
    <property type="entry name" value="MALARIA ANTIGEN-RELATED"/>
    <property type="match status" value="1"/>
</dbReference>
<dbReference type="InterPro" id="IPR052107">
    <property type="entry name" value="HEAT6"/>
</dbReference>
<feature type="non-terminal residue" evidence="1">
    <location>
        <position position="1"/>
    </location>
</feature>
<sequence length="135" mass="15249">KKKNYLSYPYTGKWVGPTSLPDPTRPNYSRMPGDLLPTVLTSLRERIAIMVASTSDQMNAMPNVFSCVCSIFSTSPPSLHVLKLLEEELLTGAFHNQGRSSILHFLIHFSQSNSHSIIKFEALQVVFCLYHVIFF</sequence>